<gene>
    <name evidence="2" type="ORF">HYH03_004321</name>
</gene>
<feature type="region of interest" description="Disordered" evidence="1">
    <location>
        <begin position="148"/>
        <end position="224"/>
    </location>
</feature>
<evidence type="ECO:0008006" key="4">
    <source>
        <dbReference type="Google" id="ProtNLM"/>
    </source>
</evidence>
<protein>
    <recommendedName>
        <fullName evidence="4">Flagellar associated protein</fullName>
    </recommendedName>
</protein>
<dbReference type="OrthoDB" id="59449at2759"/>
<evidence type="ECO:0000313" key="2">
    <source>
        <dbReference type="EMBL" id="KAG2497575.1"/>
    </source>
</evidence>
<dbReference type="Proteomes" id="UP000612055">
    <property type="component" value="Unassembled WGS sequence"/>
</dbReference>
<dbReference type="EMBL" id="JAEHOE010000013">
    <property type="protein sequence ID" value="KAG2497575.1"/>
    <property type="molecule type" value="Genomic_DNA"/>
</dbReference>
<feature type="compositionally biased region" description="Low complexity" evidence="1">
    <location>
        <begin position="194"/>
        <end position="211"/>
    </location>
</feature>
<name>A0A836C284_9CHLO</name>
<comment type="caution">
    <text evidence="2">The sequence shown here is derived from an EMBL/GenBank/DDBJ whole genome shotgun (WGS) entry which is preliminary data.</text>
</comment>
<evidence type="ECO:0000256" key="1">
    <source>
        <dbReference type="SAM" id="MobiDB-lite"/>
    </source>
</evidence>
<sequence>MTDMVHKGPNQAGNKSMLSYNSVTGIPGYTGYTPSGATLQVPVKGFQHTGRPAATGAVESLTVQTLDPKKTTQYQDDYLKKPSDTAAFSKTGGGYWISQRTLPPHTAFTGTTTYRKEVCDGERTAAQQVARSEGLACTLVQYEAARQAGEVRRSISAEPRIRADQAARGLGTQTVVPGGRPGSGPSILEQSGPRSPQASSSVMASSSRRPATTPNTYGELPGYQTTYGNMTDKLARTQAEVTLAGGPNCGPVGDPRFKTLPRVMVPGMGRTYTTYSAEYGPDGHDPMARQAADKATMTRAATTRDLAHGTTRNACHVPRYTGHIPASQYASAQGVAHGEAAEPRPDHKARALLFTLDQYPRDRLPGYTGYKPQAPGNVASGHVNTEPSLRTTAGEAGLRGTAFGVPHEDHTHHINSRAGLMTFFNTSQVGTEFVSDNGLFNAQVYWKDIKSQGKLGMRTGIPSKMTDYGAPFRAAASMV</sequence>
<proteinExistence type="predicted"/>
<reference evidence="2" key="1">
    <citation type="journal article" date="2020" name="bioRxiv">
        <title>Comparative genomics of Chlamydomonas.</title>
        <authorList>
            <person name="Craig R.J."/>
            <person name="Hasan A.R."/>
            <person name="Ness R.W."/>
            <person name="Keightley P.D."/>
        </authorList>
    </citation>
    <scope>NUCLEOTIDE SEQUENCE</scope>
    <source>
        <strain evidence="2">CCAP 11/70</strain>
    </source>
</reference>
<evidence type="ECO:0000313" key="3">
    <source>
        <dbReference type="Proteomes" id="UP000612055"/>
    </source>
</evidence>
<feature type="compositionally biased region" description="Basic and acidic residues" evidence="1">
    <location>
        <begin position="149"/>
        <end position="165"/>
    </location>
</feature>
<organism evidence="2 3">
    <name type="scientific">Edaphochlamys debaryana</name>
    <dbReference type="NCBI Taxonomy" id="47281"/>
    <lineage>
        <taxon>Eukaryota</taxon>
        <taxon>Viridiplantae</taxon>
        <taxon>Chlorophyta</taxon>
        <taxon>core chlorophytes</taxon>
        <taxon>Chlorophyceae</taxon>
        <taxon>CS clade</taxon>
        <taxon>Chlamydomonadales</taxon>
        <taxon>Chlamydomonadales incertae sedis</taxon>
        <taxon>Edaphochlamys</taxon>
    </lineage>
</organism>
<accession>A0A836C284</accession>
<keyword evidence="3" id="KW-1185">Reference proteome</keyword>
<dbReference type="AlphaFoldDB" id="A0A836C284"/>